<dbReference type="Proteomes" id="UP001259347">
    <property type="component" value="Unassembled WGS sequence"/>
</dbReference>
<protein>
    <recommendedName>
        <fullName evidence="1">SGNH hydrolase-type esterase domain-containing protein</fullName>
    </recommendedName>
</protein>
<evidence type="ECO:0000259" key="1">
    <source>
        <dbReference type="Pfam" id="PF13472"/>
    </source>
</evidence>
<feature type="domain" description="SGNH hydrolase-type esterase" evidence="1">
    <location>
        <begin position="400"/>
        <end position="548"/>
    </location>
</feature>
<comment type="caution">
    <text evidence="2">The sequence shown here is derived from an EMBL/GenBank/DDBJ whole genome shotgun (WGS) entry which is preliminary data.</text>
</comment>
<dbReference type="SUPFAM" id="SSF52266">
    <property type="entry name" value="SGNH hydrolase"/>
    <property type="match status" value="1"/>
</dbReference>
<sequence length="564" mass="59069">MAGLIPIGKPEFASDPTTAGLIDREGTESQAAVDRRVQTQVTPLVADALNEDAGLRATVADLAATAVEADIDGRDLVERADPGIPRGADLTGDVAGGFRNDYGQFPAYLSKGNAWAVKELRLLGDGTTLRGGGVEGALSGSVGRDSAGIPRLGEDAIGPDGTVPQWVLDRWSSRMGVVGRSAAPEWCPEPTLYDPAAATFNFRPDQVLRWTSALESARVGAGVASIMVAGDSVSRVIGSAAPGESADADAWPWQLLRSLGVPVAGRGIRWPNGGMTIQNAGTAASSALPMPGGYFSQGMVRVVDDGSRASYVSPPAAPEVTETDEVWIYGGDITGTSVVTVDGVAYTWAGSASVTGADIPYMPGLLPGQRVGRLTVPRGVHVARAHGTPDGVPIGGIELRRNSGAVMHLAGFSGKTLRAFSTSTAGNLDGLGWATITRPTLAIDALGLNDFKDHIPLSQYKADRIALWSAMRAAGADVWCVLSPQPDYTRFPTDHILSPTYAEYLRATCEAALEADVPVLDVAAAWKSYEHSSYFYSETDGTHPKLPGLRVLMALVRNALTKGH</sequence>
<proteinExistence type="predicted"/>
<reference evidence="2 3" key="1">
    <citation type="submission" date="2023-07" db="EMBL/GenBank/DDBJ databases">
        <title>Sorghum-associated microbial communities from plants grown in Nebraska, USA.</title>
        <authorList>
            <person name="Schachtman D."/>
        </authorList>
    </citation>
    <scope>NUCLEOTIDE SEQUENCE [LARGE SCALE GENOMIC DNA]</scope>
    <source>
        <strain evidence="2 3">2980</strain>
    </source>
</reference>
<evidence type="ECO:0000313" key="2">
    <source>
        <dbReference type="EMBL" id="MDR6868442.1"/>
    </source>
</evidence>
<dbReference type="RefSeq" id="WP_310022272.1">
    <property type="nucleotide sequence ID" value="NZ_JAVDUM010000014.1"/>
</dbReference>
<dbReference type="EMBL" id="JAVDUM010000014">
    <property type="protein sequence ID" value="MDR6868442.1"/>
    <property type="molecule type" value="Genomic_DNA"/>
</dbReference>
<accession>A0ABU1SFU6</accession>
<dbReference type="Gene3D" id="3.40.50.1110">
    <property type="entry name" value="SGNH hydrolase"/>
    <property type="match status" value="1"/>
</dbReference>
<dbReference type="Pfam" id="PF13472">
    <property type="entry name" value="Lipase_GDSL_2"/>
    <property type="match status" value="1"/>
</dbReference>
<dbReference type="InterPro" id="IPR013830">
    <property type="entry name" value="SGNH_hydro"/>
</dbReference>
<name>A0ABU1SFU6_9MICO</name>
<keyword evidence="3" id="KW-1185">Reference proteome</keyword>
<dbReference type="CDD" id="cd00229">
    <property type="entry name" value="SGNH_hydrolase"/>
    <property type="match status" value="1"/>
</dbReference>
<organism evidence="2 3">
    <name type="scientific">Microbacterium resistens</name>
    <dbReference type="NCBI Taxonomy" id="156977"/>
    <lineage>
        <taxon>Bacteria</taxon>
        <taxon>Bacillati</taxon>
        <taxon>Actinomycetota</taxon>
        <taxon>Actinomycetes</taxon>
        <taxon>Micrococcales</taxon>
        <taxon>Microbacteriaceae</taxon>
        <taxon>Microbacterium</taxon>
    </lineage>
</organism>
<evidence type="ECO:0000313" key="3">
    <source>
        <dbReference type="Proteomes" id="UP001259347"/>
    </source>
</evidence>
<dbReference type="InterPro" id="IPR036514">
    <property type="entry name" value="SGNH_hydro_sf"/>
</dbReference>
<gene>
    <name evidence="2" type="ORF">J2Y69_003058</name>
</gene>